<keyword evidence="3" id="KW-1185">Reference proteome</keyword>
<keyword evidence="1" id="KW-0812">Transmembrane</keyword>
<evidence type="ECO:0000256" key="1">
    <source>
        <dbReference type="SAM" id="Phobius"/>
    </source>
</evidence>
<feature type="transmembrane region" description="Helical" evidence="1">
    <location>
        <begin position="76"/>
        <end position="95"/>
    </location>
</feature>
<keyword evidence="1" id="KW-0472">Membrane</keyword>
<feature type="transmembrane region" description="Helical" evidence="1">
    <location>
        <begin position="179"/>
        <end position="201"/>
    </location>
</feature>
<dbReference type="RefSeq" id="WP_303277992.1">
    <property type="nucleotide sequence ID" value="NZ_JAUOEK010000119.1"/>
</dbReference>
<dbReference type="Proteomes" id="UP001176883">
    <property type="component" value="Unassembled WGS sequence"/>
</dbReference>
<comment type="caution">
    <text evidence="2">The sequence shown here is derived from an EMBL/GenBank/DDBJ whole genome shotgun (WGS) entry which is preliminary data.</text>
</comment>
<accession>A0ABT8WB77</accession>
<dbReference type="EMBL" id="JAUOEK010000119">
    <property type="protein sequence ID" value="MDO5970301.1"/>
    <property type="molecule type" value="Genomic_DNA"/>
</dbReference>
<keyword evidence="1" id="KW-1133">Transmembrane helix</keyword>
<feature type="transmembrane region" description="Helical" evidence="1">
    <location>
        <begin position="101"/>
        <end position="121"/>
    </location>
</feature>
<protein>
    <submittedName>
        <fullName evidence="2">Uncharacterized protein</fullName>
    </submittedName>
</protein>
<gene>
    <name evidence="2" type="ORF">Q4Q35_10835</name>
</gene>
<feature type="transmembrane region" description="Helical" evidence="1">
    <location>
        <begin position="133"/>
        <end position="154"/>
    </location>
</feature>
<sequence length="240" mass="27968">MKTEPANNDFNIPKGRQWGDERIIEGAYSTPFWKNLIFKPNEAFYQLGKDFLKFISAIISTGVNVFFYHKFSTSNFGVILTVFSLCFILCFNSAYLYSVFALIMAIIAPFLLFFADGGQLYEWVFTSIKSKALLTYTILFFILSMVRLVLIWTWKDSKYKKSNKSWIYVLLCKAFEEKINLYFITVIVQPFVISAVAFCAWKFGDDLTFASYLWLCAGNVLREELVQYSKYKRERAILDI</sequence>
<name>A0ABT8WB77_9FLAO</name>
<reference evidence="2" key="1">
    <citation type="submission" date="2023-07" db="EMBL/GenBank/DDBJ databases">
        <title>Two novel species in the genus Flavivirga.</title>
        <authorList>
            <person name="Kwon K."/>
        </authorList>
    </citation>
    <scope>NUCLEOTIDE SEQUENCE</scope>
    <source>
        <strain evidence="2">KCTC 52353</strain>
    </source>
</reference>
<organism evidence="2 3">
    <name type="scientific">Flavivirga aquimarina</name>
    <dbReference type="NCBI Taxonomy" id="2027862"/>
    <lineage>
        <taxon>Bacteria</taxon>
        <taxon>Pseudomonadati</taxon>
        <taxon>Bacteroidota</taxon>
        <taxon>Flavobacteriia</taxon>
        <taxon>Flavobacteriales</taxon>
        <taxon>Flavobacteriaceae</taxon>
        <taxon>Flavivirga</taxon>
    </lineage>
</organism>
<evidence type="ECO:0000313" key="2">
    <source>
        <dbReference type="EMBL" id="MDO5970301.1"/>
    </source>
</evidence>
<proteinExistence type="predicted"/>
<evidence type="ECO:0000313" key="3">
    <source>
        <dbReference type="Proteomes" id="UP001176883"/>
    </source>
</evidence>